<dbReference type="EMBL" id="JAFIMR010000024">
    <property type="protein sequence ID" value="KAI1864183.1"/>
    <property type="molecule type" value="Genomic_DNA"/>
</dbReference>
<comment type="caution">
    <text evidence="2">The sequence shown here is derived from an EMBL/GenBank/DDBJ whole genome shotgun (WGS) entry which is preliminary data.</text>
</comment>
<proteinExistence type="predicted"/>
<evidence type="ECO:0000256" key="1">
    <source>
        <dbReference type="SAM" id="MobiDB-lite"/>
    </source>
</evidence>
<name>A0A9Q0AM07_9PEZI</name>
<accession>A0A9Q0AM07</accession>
<feature type="region of interest" description="Disordered" evidence="1">
    <location>
        <begin position="1"/>
        <end position="28"/>
    </location>
</feature>
<dbReference type="Proteomes" id="UP000829685">
    <property type="component" value="Unassembled WGS sequence"/>
</dbReference>
<evidence type="ECO:0000313" key="3">
    <source>
        <dbReference type="Proteomes" id="UP000829685"/>
    </source>
</evidence>
<feature type="compositionally biased region" description="Basic and acidic residues" evidence="1">
    <location>
        <begin position="275"/>
        <end position="293"/>
    </location>
</feature>
<keyword evidence="3" id="KW-1185">Reference proteome</keyword>
<reference evidence="2" key="1">
    <citation type="submission" date="2021-03" db="EMBL/GenBank/DDBJ databases">
        <title>Revisited historic fungal species revealed as producer of novel bioactive compounds through whole genome sequencing and comparative genomics.</title>
        <authorList>
            <person name="Vignolle G.A."/>
            <person name="Hochenegger N."/>
            <person name="Mach R.L."/>
            <person name="Mach-Aigner A.R."/>
            <person name="Javad Rahimi M."/>
            <person name="Salim K.A."/>
            <person name="Chan C.M."/>
            <person name="Lim L.B.L."/>
            <person name="Cai F."/>
            <person name="Druzhinina I.S."/>
            <person name="U'Ren J.M."/>
            <person name="Derntl C."/>
        </authorList>
    </citation>
    <scope>NUCLEOTIDE SEQUENCE</scope>
    <source>
        <strain evidence="2">TUCIM 5799</strain>
    </source>
</reference>
<protein>
    <recommendedName>
        <fullName evidence="4">BTB domain-containing protein</fullName>
    </recommendedName>
</protein>
<evidence type="ECO:0000313" key="2">
    <source>
        <dbReference type="EMBL" id="KAI1864183.1"/>
    </source>
</evidence>
<dbReference type="AlphaFoldDB" id="A0A9Q0AM07"/>
<organism evidence="2 3">
    <name type="scientific">Neoarthrinium moseri</name>
    <dbReference type="NCBI Taxonomy" id="1658444"/>
    <lineage>
        <taxon>Eukaryota</taxon>
        <taxon>Fungi</taxon>
        <taxon>Dikarya</taxon>
        <taxon>Ascomycota</taxon>
        <taxon>Pezizomycotina</taxon>
        <taxon>Sordariomycetes</taxon>
        <taxon>Xylariomycetidae</taxon>
        <taxon>Amphisphaeriales</taxon>
        <taxon>Apiosporaceae</taxon>
        <taxon>Neoarthrinium</taxon>
    </lineage>
</organism>
<sequence length="324" mass="37853">MARKRYTVTLDMPRRRAASPTPASPSKRLKLSKNYEEKVKIKVKNDGREGYFRVPKEKIMEASASFRRKLADHTGDEELEMEDVSLQTFNVFFDWLDDQKISIKGLDMVEEDDKEVDGQEQDSLTATTRNAIKDAPTWLTDNHRSYPRMQSDYVLAKLLDVYLFSRAYGVAYLASEVILTWQRFQWKVQCLTDQYIIQKGLEQLNIEDPLVRYWISDHAHHSTFEKDDKYSALSPQFLVAMLHVAKKRGDKGGYNRDNPDLEWCRFHGHETEREQKSCEASRPDDYDMQEKSTRQCSNSSCQGLTLEESRKTRDGSWKCEQKGY</sequence>
<evidence type="ECO:0008006" key="4">
    <source>
        <dbReference type="Google" id="ProtNLM"/>
    </source>
</evidence>
<gene>
    <name evidence="2" type="ORF">JX265_008554</name>
</gene>
<feature type="region of interest" description="Disordered" evidence="1">
    <location>
        <begin position="275"/>
        <end position="299"/>
    </location>
</feature>